<dbReference type="InterPro" id="IPR043504">
    <property type="entry name" value="Peptidase_S1_PA_chymotrypsin"/>
</dbReference>
<proteinExistence type="predicted"/>
<evidence type="ECO:0000313" key="2">
    <source>
        <dbReference type="EMBL" id="SDX61491.1"/>
    </source>
</evidence>
<dbReference type="GO" id="GO:0004252">
    <property type="term" value="F:serine-type endopeptidase activity"/>
    <property type="evidence" value="ECO:0007669"/>
    <property type="project" value="InterPro"/>
</dbReference>
<accession>A0A1H3D4Z8</accession>
<reference evidence="2 3" key="1">
    <citation type="submission" date="2016-10" db="EMBL/GenBank/DDBJ databases">
        <authorList>
            <person name="de Groot N.N."/>
        </authorList>
    </citation>
    <scope>NUCLEOTIDE SEQUENCE [LARGE SCALE GENOMIC DNA]</scope>
    <source>
        <strain evidence="2 3">DSM 17890</strain>
    </source>
</reference>
<sequence length="237" mass="24453">MALVFVLPSRAGTEARTLLPEAARSTWGAVGRLNIGGTGRCTATLIEPDLALTAAHCLVNARTGAVWRASRLNFLAGYRTGDYLAHMRGAALALAPGYLDEPTPDHDMALVRLVPVEGADTAAQAGIAPMRLARLDEGLGLIALSYGRDRPEAMSIQTGCQVLDRAGPVALTDCEATPGVSGAPLLRRGAEGPELLAVIVAALNAAPPALRGQALAVEAAPLLDALRAELARAEAAQ</sequence>
<dbReference type="PROSITE" id="PS00134">
    <property type="entry name" value="TRYPSIN_HIS"/>
    <property type="match status" value="1"/>
</dbReference>
<name>A0A1H3D4Z8_9RHOB</name>
<keyword evidence="2" id="KW-0378">Hydrolase</keyword>
<keyword evidence="1" id="KW-0732">Signal</keyword>
<dbReference type="InterPro" id="IPR050966">
    <property type="entry name" value="Glutamyl_endopeptidase"/>
</dbReference>
<dbReference type="AlphaFoldDB" id="A0A1H3D4Z8"/>
<dbReference type="PANTHER" id="PTHR15462:SF8">
    <property type="entry name" value="SERINE PROTEASE"/>
    <property type="match status" value="1"/>
</dbReference>
<evidence type="ECO:0000256" key="1">
    <source>
        <dbReference type="ARBA" id="ARBA00022729"/>
    </source>
</evidence>
<dbReference type="Proteomes" id="UP000199118">
    <property type="component" value="Unassembled WGS sequence"/>
</dbReference>
<dbReference type="SUPFAM" id="SSF50494">
    <property type="entry name" value="Trypsin-like serine proteases"/>
    <property type="match status" value="1"/>
</dbReference>
<keyword evidence="2" id="KW-0645">Protease</keyword>
<dbReference type="EMBL" id="FNMZ01000007">
    <property type="protein sequence ID" value="SDX61491.1"/>
    <property type="molecule type" value="Genomic_DNA"/>
</dbReference>
<protein>
    <submittedName>
        <fullName evidence="2">Protease YdgD</fullName>
    </submittedName>
</protein>
<dbReference type="STRING" id="356660.SAMN05444336_107104"/>
<evidence type="ECO:0000313" key="3">
    <source>
        <dbReference type="Proteomes" id="UP000199118"/>
    </source>
</evidence>
<dbReference type="Pfam" id="PF13365">
    <property type="entry name" value="Trypsin_2"/>
    <property type="match status" value="1"/>
</dbReference>
<dbReference type="Gene3D" id="2.40.10.10">
    <property type="entry name" value="Trypsin-like serine proteases"/>
    <property type="match status" value="2"/>
</dbReference>
<dbReference type="InterPro" id="IPR018114">
    <property type="entry name" value="TRYPSIN_HIS"/>
</dbReference>
<dbReference type="RefSeq" id="WP_176954791.1">
    <property type="nucleotide sequence ID" value="NZ_FNMZ01000007.1"/>
</dbReference>
<dbReference type="InterPro" id="IPR009003">
    <property type="entry name" value="Peptidase_S1_PA"/>
</dbReference>
<dbReference type="GO" id="GO:0006508">
    <property type="term" value="P:proteolysis"/>
    <property type="evidence" value="ECO:0007669"/>
    <property type="project" value="UniProtKB-KW"/>
</dbReference>
<keyword evidence="3" id="KW-1185">Reference proteome</keyword>
<dbReference type="PANTHER" id="PTHR15462">
    <property type="entry name" value="SERINE PROTEASE"/>
    <property type="match status" value="1"/>
</dbReference>
<organism evidence="2 3">
    <name type="scientific">Albimonas donghaensis</name>
    <dbReference type="NCBI Taxonomy" id="356660"/>
    <lineage>
        <taxon>Bacteria</taxon>
        <taxon>Pseudomonadati</taxon>
        <taxon>Pseudomonadota</taxon>
        <taxon>Alphaproteobacteria</taxon>
        <taxon>Rhodobacterales</taxon>
        <taxon>Paracoccaceae</taxon>
        <taxon>Albimonas</taxon>
    </lineage>
</organism>
<gene>
    <name evidence="2" type="ORF">SAMN05444336_107104</name>
</gene>